<evidence type="ECO:0000313" key="11">
    <source>
        <dbReference type="EMBL" id="MFD2840271.1"/>
    </source>
</evidence>
<keyword evidence="12" id="KW-1185">Reference proteome</keyword>
<comment type="caution">
    <text evidence="11">The sequence shown here is derived from an EMBL/GenBank/DDBJ whole genome shotgun (WGS) entry which is preliminary data.</text>
</comment>
<dbReference type="InterPro" id="IPR003439">
    <property type="entry name" value="ABC_transporter-like_ATP-bd"/>
</dbReference>
<dbReference type="PROSITE" id="PS50929">
    <property type="entry name" value="ABC_TM1F"/>
    <property type="match status" value="1"/>
</dbReference>
<name>A0ABW5XD75_9MICO</name>
<gene>
    <name evidence="11" type="ORF">ACFSYH_06770</name>
</gene>
<evidence type="ECO:0000256" key="1">
    <source>
        <dbReference type="ARBA" id="ARBA00004651"/>
    </source>
</evidence>
<accession>A0ABW5XD75</accession>
<proteinExistence type="predicted"/>
<evidence type="ECO:0000256" key="7">
    <source>
        <dbReference type="SAM" id="MobiDB-lite"/>
    </source>
</evidence>
<keyword evidence="5 8" id="KW-1133">Transmembrane helix</keyword>
<dbReference type="InterPro" id="IPR036640">
    <property type="entry name" value="ABC1_TM_sf"/>
</dbReference>
<dbReference type="PANTHER" id="PTHR43394:SF1">
    <property type="entry name" value="ATP-BINDING CASSETTE SUB-FAMILY B MEMBER 10, MITOCHONDRIAL"/>
    <property type="match status" value="1"/>
</dbReference>
<dbReference type="InterPro" id="IPR011527">
    <property type="entry name" value="ABC1_TM_dom"/>
</dbReference>
<dbReference type="SUPFAM" id="SSF90123">
    <property type="entry name" value="ABC transporter transmembrane region"/>
    <property type="match status" value="1"/>
</dbReference>
<feature type="domain" description="ABC transmembrane type-1" evidence="10">
    <location>
        <begin position="55"/>
        <end position="342"/>
    </location>
</feature>
<dbReference type="InterPro" id="IPR027417">
    <property type="entry name" value="P-loop_NTPase"/>
</dbReference>
<evidence type="ECO:0000256" key="6">
    <source>
        <dbReference type="ARBA" id="ARBA00023136"/>
    </source>
</evidence>
<evidence type="ECO:0000256" key="5">
    <source>
        <dbReference type="ARBA" id="ARBA00022989"/>
    </source>
</evidence>
<feature type="transmembrane region" description="Helical" evidence="8">
    <location>
        <begin position="54"/>
        <end position="74"/>
    </location>
</feature>
<dbReference type="InterPro" id="IPR039421">
    <property type="entry name" value="Type_1_exporter"/>
</dbReference>
<sequence length="623" mass="65655">MTNATIQPPVPEAARAAGSSPSSTAASGQTGLNLPRNVIIKKLYGRALPVMKPLVISTICSVIQNLLGVALFVVGAHGVATVATHAGIGAALPIGRYVWLLVGLALAKALFRYLEQYAGHYVAFTALEQLRLFLFSRIWPQAPALSASSRTGDLLARVTRDIDRIEVFFAHTIAPAISAFLVPLVVVVFVSVSTTPVLGLAAFVFLLFAAFAVPFIGGSGARDTAADVLRERGQNLHHVTETIQGVREIVGFDYGARRQEELAARSQQIATRAGRAWWTVGMRRAIAHAVQLLAAVPLIIVGAEGVRSGQFTLVDFLPAIIAVVATFPAVRGVEDVIADLDKATASADRLFTLADTVPVVSEPENPVRLGVNTGEAGPGVEFDAVTFTYPSTEGRVSVRPAAQEISLLVEPGTRLALVGASGAGKSTLVQLLLRFWDVDSGAVRINGINVRDVSLAELRDSVAIVTQATHMFNMSIAENLRLARPAATDADIVEACSIACLADDIAAFPDGVQTRVGELGDNLSGGQRQRLSLARALLSGAKILVLDEFTSHLDEATAARVRANLASARPGVTVIEITHRVSDALDADTVAVIREGMVAEYGKPSEVAASGGLFARMLEAGHA</sequence>
<evidence type="ECO:0000259" key="10">
    <source>
        <dbReference type="PROSITE" id="PS50929"/>
    </source>
</evidence>
<dbReference type="Pfam" id="PF00005">
    <property type="entry name" value="ABC_tran"/>
    <property type="match status" value="1"/>
</dbReference>
<organism evidence="11 12">
    <name type="scientific">Populibacterium corticicola</name>
    <dbReference type="NCBI Taxonomy" id="1812826"/>
    <lineage>
        <taxon>Bacteria</taxon>
        <taxon>Bacillati</taxon>
        <taxon>Actinomycetota</taxon>
        <taxon>Actinomycetes</taxon>
        <taxon>Micrococcales</taxon>
        <taxon>Jonesiaceae</taxon>
        <taxon>Populibacterium</taxon>
    </lineage>
</organism>
<feature type="transmembrane region" description="Helical" evidence="8">
    <location>
        <begin position="167"/>
        <end position="191"/>
    </location>
</feature>
<keyword evidence="3" id="KW-0547">Nucleotide-binding</keyword>
<protein>
    <submittedName>
        <fullName evidence="11">ABC transporter ATP-binding protein</fullName>
    </submittedName>
</protein>
<comment type="subcellular location">
    <subcellularLocation>
        <location evidence="1">Cell membrane</location>
        <topology evidence="1">Multi-pass membrane protein</topology>
    </subcellularLocation>
</comment>
<evidence type="ECO:0000313" key="12">
    <source>
        <dbReference type="Proteomes" id="UP001597391"/>
    </source>
</evidence>
<feature type="transmembrane region" description="Helical" evidence="8">
    <location>
        <begin position="94"/>
        <end position="111"/>
    </location>
</feature>
<dbReference type="SUPFAM" id="SSF52540">
    <property type="entry name" value="P-loop containing nucleoside triphosphate hydrolases"/>
    <property type="match status" value="1"/>
</dbReference>
<evidence type="ECO:0000259" key="9">
    <source>
        <dbReference type="PROSITE" id="PS50893"/>
    </source>
</evidence>
<feature type="domain" description="ABC transporter" evidence="9">
    <location>
        <begin position="380"/>
        <end position="620"/>
    </location>
</feature>
<feature type="region of interest" description="Disordered" evidence="7">
    <location>
        <begin position="1"/>
        <end position="29"/>
    </location>
</feature>
<feature type="transmembrane region" description="Helical" evidence="8">
    <location>
        <begin position="285"/>
        <end position="303"/>
    </location>
</feature>
<evidence type="ECO:0000256" key="2">
    <source>
        <dbReference type="ARBA" id="ARBA00022692"/>
    </source>
</evidence>
<dbReference type="PROSITE" id="PS50893">
    <property type="entry name" value="ABC_TRANSPORTER_2"/>
    <property type="match status" value="1"/>
</dbReference>
<keyword evidence="2 8" id="KW-0812">Transmembrane</keyword>
<dbReference type="Pfam" id="PF00664">
    <property type="entry name" value="ABC_membrane"/>
    <property type="match status" value="1"/>
</dbReference>
<dbReference type="InterPro" id="IPR017871">
    <property type="entry name" value="ABC_transporter-like_CS"/>
</dbReference>
<dbReference type="Gene3D" id="3.40.50.300">
    <property type="entry name" value="P-loop containing nucleotide triphosphate hydrolases"/>
    <property type="match status" value="1"/>
</dbReference>
<dbReference type="Proteomes" id="UP001597391">
    <property type="component" value="Unassembled WGS sequence"/>
</dbReference>
<dbReference type="EMBL" id="JBHUOP010000002">
    <property type="protein sequence ID" value="MFD2840271.1"/>
    <property type="molecule type" value="Genomic_DNA"/>
</dbReference>
<dbReference type="GO" id="GO:0005524">
    <property type="term" value="F:ATP binding"/>
    <property type="evidence" value="ECO:0007669"/>
    <property type="project" value="UniProtKB-KW"/>
</dbReference>
<evidence type="ECO:0000256" key="3">
    <source>
        <dbReference type="ARBA" id="ARBA00022741"/>
    </source>
</evidence>
<evidence type="ECO:0000256" key="8">
    <source>
        <dbReference type="SAM" id="Phobius"/>
    </source>
</evidence>
<reference evidence="12" key="1">
    <citation type="journal article" date="2019" name="Int. J. Syst. Evol. Microbiol.">
        <title>The Global Catalogue of Microorganisms (GCM) 10K type strain sequencing project: providing services to taxonomists for standard genome sequencing and annotation.</title>
        <authorList>
            <consortium name="The Broad Institute Genomics Platform"/>
            <consortium name="The Broad Institute Genome Sequencing Center for Infectious Disease"/>
            <person name="Wu L."/>
            <person name="Ma J."/>
        </authorList>
    </citation>
    <scope>NUCLEOTIDE SEQUENCE [LARGE SCALE GENOMIC DNA]</scope>
    <source>
        <strain evidence="12">KCTC 33576</strain>
    </source>
</reference>
<evidence type="ECO:0000256" key="4">
    <source>
        <dbReference type="ARBA" id="ARBA00022840"/>
    </source>
</evidence>
<keyword evidence="6 8" id="KW-0472">Membrane</keyword>
<dbReference type="Gene3D" id="1.20.1560.10">
    <property type="entry name" value="ABC transporter type 1, transmembrane domain"/>
    <property type="match status" value="1"/>
</dbReference>
<keyword evidence="4 11" id="KW-0067">ATP-binding</keyword>
<dbReference type="RefSeq" id="WP_377466064.1">
    <property type="nucleotide sequence ID" value="NZ_JBHUOP010000002.1"/>
</dbReference>
<feature type="transmembrane region" description="Helical" evidence="8">
    <location>
        <begin position="197"/>
        <end position="216"/>
    </location>
</feature>
<feature type="compositionally biased region" description="Low complexity" evidence="7">
    <location>
        <begin position="13"/>
        <end position="27"/>
    </location>
</feature>
<dbReference type="SMART" id="SM00382">
    <property type="entry name" value="AAA"/>
    <property type="match status" value="1"/>
</dbReference>
<dbReference type="PROSITE" id="PS00211">
    <property type="entry name" value="ABC_TRANSPORTER_1"/>
    <property type="match status" value="1"/>
</dbReference>
<dbReference type="InterPro" id="IPR003593">
    <property type="entry name" value="AAA+_ATPase"/>
</dbReference>
<dbReference type="PANTHER" id="PTHR43394">
    <property type="entry name" value="ATP-DEPENDENT PERMEASE MDL1, MITOCHONDRIAL"/>
    <property type="match status" value="1"/>
</dbReference>